<proteinExistence type="predicted"/>
<comment type="caution">
    <text evidence="1">The sequence shown here is derived from an EMBL/GenBank/DDBJ whole genome shotgun (WGS) entry which is preliminary data.</text>
</comment>
<evidence type="ECO:0000313" key="2">
    <source>
        <dbReference type="Proteomes" id="UP001144673"/>
    </source>
</evidence>
<dbReference type="RefSeq" id="XP_056049538.1">
    <property type="nucleotide sequence ID" value="XM_056195961.1"/>
</dbReference>
<accession>A0A9W8Q3S9</accession>
<evidence type="ECO:0000313" key="1">
    <source>
        <dbReference type="EMBL" id="KAJ4145868.1"/>
    </source>
</evidence>
<sequence length="98" mass="11304">MKLGTKADANRDAEPPLITRSMPRDTSVFWLAWSWRFLVDPLCVSIIQGLRQRLRQRLRNSSELQACFVRLSHNALLGFSSNDYSCTTQCKEYDHLTA</sequence>
<dbReference type="EMBL" id="JAJHUN010000011">
    <property type="protein sequence ID" value="KAJ4145868.1"/>
    <property type="molecule type" value="Genomic_DNA"/>
</dbReference>
<gene>
    <name evidence="1" type="ORF">LMH87_004700</name>
</gene>
<dbReference type="KEGG" id="amus:LMH87_004700"/>
<name>A0A9W8Q3S9_AKAMU</name>
<dbReference type="AlphaFoldDB" id="A0A9W8Q3S9"/>
<dbReference type="GeneID" id="80891859"/>
<protein>
    <submittedName>
        <fullName evidence="1">Uncharacterized protein</fullName>
    </submittedName>
</protein>
<organism evidence="1 2">
    <name type="scientific">Akanthomyces muscarius</name>
    <name type="common">Entomopathogenic fungus</name>
    <name type="synonym">Lecanicillium muscarium</name>
    <dbReference type="NCBI Taxonomy" id="2231603"/>
    <lineage>
        <taxon>Eukaryota</taxon>
        <taxon>Fungi</taxon>
        <taxon>Dikarya</taxon>
        <taxon>Ascomycota</taxon>
        <taxon>Pezizomycotina</taxon>
        <taxon>Sordariomycetes</taxon>
        <taxon>Hypocreomycetidae</taxon>
        <taxon>Hypocreales</taxon>
        <taxon>Cordycipitaceae</taxon>
        <taxon>Akanthomyces</taxon>
    </lineage>
</organism>
<reference evidence="1" key="1">
    <citation type="journal article" date="2023" name="Access Microbiol">
        <title>De-novo genome assembly for Akanthomyces muscarius, a biocontrol agent of insect agricultural pests.</title>
        <authorList>
            <person name="Erdos Z."/>
            <person name="Studholme D.J."/>
            <person name="Raymond B."/>
            <person name="Sharma M."/>
        </authorList>
    </citation>
    <scope>NUCLEOTIDE SEQUENCE</scope>
    <source>
        <strain evidence="1">Ve6</strain>
    </source>
</reference>
<dbReference type="Proteomes" id="UP001144673">
    <property type="component" value="Chromosome 2"/>
</dbReference>
<keyword evidence="2" id="KW-1185">Reference proteome</keyword>